<gene>
    <name evidence="5" type="ORF">LPW36_05505</name>
</gene>
<dbReference type="EMBL" id="JAJNAG010000007">
    <property type="protein sequence ID" value="MCD1125475.1"/>
    <property type="molecule type" value="Genomic_DNA"/>
</dbReference>
<feature type="domain" description="HTH luxR-type" evidence="4">
    <location>
        <begin position="138"/>
        <end position="200"/>
    </location>
</feature>
<dbReference type="AlphaFoldDB" id="A0A9X1MWH2"/>
<dbReference type="PROSITE" id="PS00622">
    <property type="entry name" value="HTH_LUXR_1"/>
    <property type="match status" value="1"/>
</dbReference>
<keyword evidence="1" id="KW-0805">Transcription regulation</keyword>
<evidence type="ECO:0000256" key="1">
    <source>
        <dbReference type="ARBA" id="ARBA00023015"/>
    </source>
</evidence>
<name>A0A9X1MWH2_9GAMM</name>
<reference evidence="5" key="1">
    <citation type="submission" date="2021-11" db="EMBL/GenBank/DDBJ databases">
        <title>Jinshanibacter sp. isolated from one year old Eriocheir sinensis.</title>
        <authorList>
            <person name="Li J.-Y."/>
            <person name="He W."/>
            <person name="Gao T.-H."/>
        </authorList>
    </citation>
    <scope>NUCLEOTIDE SEQUENCE</scope>
    <source>
        <strain evidence="5">LJY008</strain>
    </source>
</reference>
<dbReference type="InterPro" id="IPR000792">
    <property type="entry name" value="Tscrpt_reg_LuxR_C"/>
</dbReference>
<evidence type="ECO:0000256" key="3">
    <source>
        <dbReference type="ARBA" id="ARBA00023163"/>
    </source>
</evidence>
<dbReference type="GO" id="GO:0006355">
    <property type="term" value="P:regulation of DNA-templated transcription"/>
    <property type="evidence" value="ECO:0007669"/>
    <property type="project" value="InterPro"/>
</dbReference>
<dbReference type="SMART" id="SM00421">
    <property type="entry name" value="HTH_LUXR"/>
    <property type="match status" value="1"/>
</dbReference>
<dbReference type="InterPro" id="IPR016032">
    <property type="entry name" value="Sig_transdc_resp-reg_C-effctor"/>
</dbReference>
<dbReference type="PROSITE" id="PS50043">
    <property type="entry name" value="HTH_LUXR_2"/>
    <property type="match status" value="1"/>
</dbReference>
<organism evidence="5 6">
    <name type="scientific">Limnobaculum eriocheiris</name>
    <dbReference type="NCBI Taxonomy" id="2897391"/>
    <lineage>
        <taxon>Bacteria</taxon>
        <taxon>Pseudomonadati</taxon>
        <taxon>Pseudomonadota</taxon>
        <taxon>Gammaproteobacteria</taxon>
        <taxon>Enterobacterales</taxon>
        <taxon>Budviciaceae</taxon>
        <taxon>Limnobaculum</taxon>
    </lineage>
</organism>
<comment type="caution">
    <text evidence="5">The sequence shown here is derived from an EMBL/GenBank/DDBJ whole genome shotgun (WGS) entry which is preliminary data.</text>
</comment>
<keyword evidence="2" id="KW-0238">DNA-binding</keyword>
<keyword evidence="6" id="KW-1185">Reference proteome</keyword>
<dbReference type="SUPFAM" id="SSF46894">
    <property type="entry name" value="C-terminal effector domain of the bipartite response regulators"/>
    <property type="match status" value="1"/>
</dbReference>
<protein>
    <submittedName>
        <fullName evidence="5">Response regulator transcription factor</fullName>
    </submittedName>
</protein>
<evidence type="ECO:0000313" key="6">
    <source>
        <dbReference type="Proteomes" id="UP001139171"/>
    </source>
</evidence>
<sequence length="200" mass="22873">MNVLYLGDKSIGSLGIIRILETSYSQVTIILKNMEEMMKEEFCESYDIGIIDAKILSIVQTHNIKKISRLLNFPLLILAKNEQPWHQYLNQMENVRGVIDCESDVAFFLNAINVISHGGYCYSWNMSSVNNSMLFNEEYYSSAGLTSREMEILKMYLKGSTNKEISVKLSRSEKTISAHKSNILRKIGVKRLPELSFRNG</sequence>
<dbReference type="PANTHER" id="PTHR44688:SF16">
    <property type="entry name" value="DNA-BINDING TRANSCRIPTIONAL ACTIVATOR DEVR_DOSR"/>
    <property type="match status" value="1"/>
</dbReference>
<dbReference type="PRINTS" id="PR00038">
    <property type="entry name" value="HTHLUXR"/>
</dbReference>
<proteinExistence type="predicted"/>
<dbReference type="Proteomes" id="UP001139171">
    <property type="component" value="Unassembled WGS sequence"/>
</dbReference>
<evidence type="ECO:0000313" key="5">
    <source>
        <dbReference type="EMBL" id="MCD1125475.1"/>
    </source>
</evidence>
<evidence type="ECO:0000259" key="4">
    <source>
        <dbReference type="PROSITE" id="PS50043"/>
    </source>
</evidence>
<dbReference type="InterPro" id="IPR036388">
    <property type="entry name" value="WH-like_DNA-bd_sf"/>
</dbReference>
<keyword evidence="3" id="KW-0804">Transcription</keyword>
<dbReference type="Pfam" id="PF00196">
    <property type="entry name" value="GerE"/>
    <property type="match status" value="1"/>
</dbReference>
<dbReference type="Gene3D" id="1.10.10.10">
    <property type="entry name" value="Winged helix-like DNA-binding domain superfamily/Winged helix DNA-binding domain"/>
    <property type="match status" value="1"/>
</dbReference>
<dbReference type="GO" id="GO:0003677">
    <property type="term" value="F:DNA binding"/>
    <property type="evidence" value="ECO:0007669"/>
    <property type="project" value="UniProtKB-KW"/>
</dbReference>
<evidence type="ECO:0000256" key="2">
    <source>
        <dbReference type="ARBA" id="ARBA00023125"/>
    </source>
</evidence>
<accession>A0A9X1MWH2</accession>
<dbReference type="CDD" id="cd06170">
    <property type="entry name" value="LuxR_C_like"/>
    <property type="match status" value="1"/>
</dbReference>
<dbReference type="RefSeq" id="WP_230608447.1">
    <property type="nucleotide sequence ID" value="NZ_JAJNAG010000007.1"/>
</dbReference>
<dbReference type="PANTHER" id="PTHR44688">
    <property type="entry name" value="DNA-BINDING TRANSCRIPTIONAL ACTIVATOR DEVR_DOSR"/>
    <property type="match status" value="1"/>
</dbReference>